<dbReference type="InterPro" id="IPR002696">
    <property type="entry name" value="Membr_insert_effic_factor_YidD"/>
</dbReference>
<gene>
    <name evidence="1" type="ORF">FD32_GL000587</name>
</gene>
<reference evidence="1 2" key="1">
    <citation type="journal article" date="2015" name="Genome Announc.">
        <title>Expanding the biotechnology potential of lactobacilli through comparative genomics of 213 strains and associated genera.</title>
        <authorList>
            <person name="Sun Z."/>
            <person name="Harris H.M."/>
            <person name="McCann A."/>
            <person name="Guo C."/>
            <person name="Argimon S."/>
            <person name="Zhang W."/>
            <person name="Yang X."/>
            <person name="Jeffery I.B."/>
            <person name="Cooney J.C."/>
            <person name="Kagawa T.F."/>
            <person name="Liu W."/>
            <person name="Song Y."/>
            <person name="Salvetti E."/>
            <person name="Wrobel A."/>
            <person name="Rasinkangas P."/>
            <person name="Parkhill J."/>
            <person name="Rea M.C."/>
            <person name="O'Sullivan O."/>
            <person name="Ritari J."/>
            <person name="Douillard F.P."/>
            <person name="Paul Ross R."/>
            <person name="Yang R."/>
            <person name="Briner A.E."/>
            <person name="Felis G.E."/>
            <person name="de Vos W.M."/>
            <person name="Barrangou R."/>
            <person name="Klaenhammer T.R."/>
            <person name="Caufield P.W."/>
            <person name="Cui Y."/>
            <person name="Zhang H."/>
            <person name="O'Toole P.W."/>
        </authorList>
    </citation>
    <scope>NUCLEOTIDE SEQUENCE [LARGE SCALE GENOMIC DNA]</scope>
    <source>
        <strain evidence="1 2">DSM 6035</strain>
    </source>
</reference>
<sequence length="60" mass="7049">MIQALQRFGIKGALLGIARILRCHPFVRGGYDPVPQHFTFQRQQNNLRVKMCQKRIKKLK</sequence>
<dbReference type="STRING" id="1423782.FD32_GL000587"/>
<dbReference type="PATRIC" id="fig|1423782.4.peg.606"/>
<dbReference type="Proteomes" id="UP000051412">
    <property type="component" value="Unassembled WGS sequence"/>
</dbReference>
<name>A0A0R1XCV5_9LACO</name>
<proteinExistence type="predicted"/>
<keyword evidence="2" id="KW-1185">Reference proteome</keyword>
<evidence type="ECO:0000313" key="2">
    <source>
        <dbReference type="Proteomes" id="UP000051412"/>
    </source>
</evidence>
<dbReference type="EMBL" id="AZGM01000103">
    <property type="protein sequence ID" value="KRM25979.1"/>
    <property type="molecule type" value="Genomic_DNA"/>
</dbReference>
<comment type="caution">
    <text evidence="1">The sequence shown here is derived from an EMBL/GenBank/DDBJ whole genome shotgun (WGS) entry which is preliminary data.</text>
</comment>
<accession>A0A0R1XCV5</accession>
<dbReference type="AlphaFoldDB" id="A0A0R1XCV5"/>
<dbReference type="SMART" id="SM01234">
    <property type="entry name" value="Haemolytic"/>
    <property type="match status" value="1"/>
</dbReference>
<dbReference type="Pfam" id="PF01809">
    <property type="entry name" value="YidD"/>
    <property type="match status" value="1"/>
</dbReference>
<organism evidence="1 2">
    <name type="scientific">Limosilactobacillus panis DSM 6035</name>
    <dbReference type="NCBI Taxonomy" id="1423782"/>
    <lineage>
        <taxon>Bacteria</taxon>
        <taxon>Bacillati</taxon>
        <taxon>Bacillota</taxon>
        <taxon>Bacilli</taxon>
        <taxon>Lactobacillales</taxon>
        <taxon>Lactobacillaceae</taxon>
        <taxon>Limosilactobacillus</taxon>
    </lineage>
</organism>
<evidence type="ECO:0008006" key="3">
    <source>
        <dbReference type="Google" id="ProtNLM"/>
    </source>
</evidence>
<protein>
    <recommendedName>
        <fullName evidence="3">Membrane protein insertion efficiency factor</fullName>
    </recommendedName>
</protein>
<evidence type="ECO:0000313" key="1">
    <source>
        <dbReference type="EMBL" id="KRM25979.1"/>
    </source>
</evidence>